<dbReference type="OrthoDB" id="3039677at2759"/>
<proteinExistence type="predicted"/>
<name>A0A9Q3J000_9BASI</name>
<protein>
    <submittedName>
        <fullName evidence="1">Uncharacterized protein</fullName>
    </submittedName>
</protein>
<gene>
    <name evidence="1" type="ORF">O181_092699</name>
</gene>
<keyword evidence="2" id="KW-1185">Reference proteome</keyword>
<evidence type="ECO:0000313" key="2">
    <source>
        <dbReference type="Proteomes" id="UP000765509"/>
    </source>
</evidence>
<sequence>MSQLASNNVLQAPIYLPCGLIPAPNQPNTSTINNILKPLVDELLKLDQTINIQTFQIPNGRNIRIILAALIGDIVATHKVSGFASPSAHRPCSWCEVIRKDLDKVMIGKKRNKHDTPGLSVIWCNEKAIRQRKILVKKTGVRWSELNRLP</sequence>
<accession>A0A9Q3J000</accession>
<comment type="caution">
    <text evidence="1">The sequence shown here is derived from an EMBL/GenBank/DDBJ whole genome shotgun (WGS) entry which is preliminary data.</text>
</comment>
<dbReference type="AlphaFoldDB" id="A0A9Q3J000"/>
<organism evidence="1 2">
    <name type="scientific">Austropuccinia psidii MF-1</name>
    <dbReference type="NCBI Taxonomy" id="1389203"/>
    <lineage>
        <taxon>Eukaryota</taxon>
        <taxon>Fungi</taxon>
        <taxon>Dikarya</taxon>
        <taxon>Basidiomycota</taxon>
        <taxon>Pucciniomycotina</taxon>
        <taxon>Pucciniomycetes</taxon>
        <taxon>Pucciniales</taxon>
        <taxon>Sphaerophragmiaceae</taxon>
        <taxon>Austropuccinia</taxon>
    </lineage>
</organism>
<dbReference type="EMBL" id="AVOT02059289">
    <property type="protein sequence ID" value="MBW0552984.1"/>
    <property type="molecule type" value="Genomic_DNA"/>
</dbReference>
<reference evidence="1" key="1">
    <citation type="submission" date="2021-03" db="EMBL/GenBank/DDBJ databases">
        <title>Draft genome sequence of rust myrtle Austropuccinia psidii MF-1, a brazilian biotype.</title>
        <authorList>
            <person name="Quecine M.C."/>
            <person name="Pachon D.M.R."/>
            <person name="Bonatelli M.L."/>
            <person name="Correr F.H."/>
            <person name="Franceschini L.M."/>
            <person name="Leite T.F."/>
            <person name="Margarido G.R.A."/>
            <person name="Almeida C.A."/>
            <person name="Ferrarezi J.A."/>
            <person name="Labate C.A."/>
        </authorList>
    </citation>
    <scope>NUCLEOTIDE SEQUENCE</scope>
    <source>
        <strain evidence="1">MF-1</strain>
    </source>
</reference>
<dbReference type="Proteomes" id="UP000765509">
    <property type="component" value="Unassembled WGS sequence"/>
</dbReference>
<evidence type="ECO:0000313" key="1">
    <source>
        <dbReference type="EMBL" id="MBW0552984.1"/>
    </source>
</evidence>